<name>A0ABU0MSU4_9PROT</name>
<dbReference type="EMBL" id="JAUSVU010000028">
    <property type="protein sequence ID" value="MDQ0536558.1"/>
    <property type="molecule type" value="Genomic_DNA"/>
</dbReference>
<dbReference type="Proteomes" id="UP001244552">
    <property type="component" value="Unassembled WGS sequence"/>
</dbReference>
<reference evidence="1 2" key="1">
    <citation type="submission" date="2023-07" db="EMBL/GenBank/DDBJ databases">
        <title>Genomic Encyclopedia of Type Strains, Phase IV (KMG-IV): sequencing the most valuable type-strain genomes for metagenomic binning, comparative biology and taxonomic classification.</title>
        <authorList>
            <person name="Goeker M."/>
        </authorList>
    </citation>
    <scope>NUCLEOTIDE SEQUENCE [LARGE SCALE GENOMIC DNA]</scope>
    <source>
        <strain evidence="1 2">DSM 19922</strain>
    </source>
</reference>
<comment type="caution">
    <text evidence="1">The sequence shown here is derived from an EMBL/GenBank/DDBJ whole genome shotgun (WGS) entry which is preliminary data.</text>
</comment>
<protein>
    <recommendedName>
        <fullName evidence="3">Co-chaperone DjlA N-terminal domain-containing protein</fullName>
    </recommendedName>
</protein>
<evidence type="ECO:0008006" key="3">
    <source>
        <dbReference type="Google" id="ProtNLM"/>
    </source>
</evidence>
<keyword evidence="2" id="KW-1185">Reference proteome</keyword>
<evidence type="ECO:0000313" key="1">
    <source>
        <dbReference type="EMBL" id="MDQ0536558.1"/>
    </source>
</evidence>
<evidence type="ECO:0000313" key="2">
    <source>
        <dbReference type="Proteomes" id="UP001244552"/>
    </source>
</evidence>
<accession>A0ABU0MSU4</accession>
<dbReference type="RefSeq" id="WP_209989325.1">
    <property type="nucleotide sequence ID" value="NZ_JAGINO010000028.1"/>
</dbReference>
<organism evidence="1 2">
    <name type="scientific">Azospirillum picis</name>
    <dbReference type="NCBI Taxonomy" id="488438"/>
    <lineage>
        <taxon>Bacteria</taxon>
        <taxon>Pseudomonadati</taxon>
        <taxon>Pseudomonadota</taxon>
        <taxon>Alphaproteobacteria</taxon>
        <taxon>Rhodospirillales</taxon>
        <taxon>Azospirillaceae</taxon>
        <taxon>Azospirillum</taxon>
    </lineage>
</organism>
<proteinExistence type="predicted"/>
<sequence length="124" mass="13853">MNRKMWPKEDPGADLLRAETDEELHDAGVRRIVTVAMAGEVSDRDERTTILAWAMCDAAGIVERRELDRLESIARRLATSQGSVSEDDKRILRTWSIEQAARSAQHFGLPSPVPPIIVGGRIFD</sequence>
<gene>
    <name evidence="1" type="ORF">QO018_005455</name>
</gene>